<dbReference type="InterPro" id="IPR050361">
    <property type="entry name" value="MPP/UQCRC_Complex"/>
</dbReference>
<evidence type="ECO:0000259" key="1">
    <source>
        <dbReference type="Pfam" id="PF05193"/>
    </source>
</evidence>
<dbReference type="PANTHER" id="PTHR11851:SF186">
    <property type="entry name" value="INACTIVE METALLOPROTEASE YMFF-RELATED"/>
    <property type="match status" value="1"/>
</dbReference>
<dbReference type="Gene3D" id="3.30.830.10">
    <property type="entry name" value="Metalloenzyme, LuxS/M16 peptidase-like"/>
    <property type="match status" value="2"/>
</dbReference>
<protein>
    <submittedName>
        <fullName evidence="2">Insulinase family protein</fullName>
    </submittedName>
</protein>
<dbReference type="OrthoDB" id="9762085at2"/>
<reference evidence="2 3" key="2">
    <citation type="submission" date="2018-02" db="EMBL/GenBank/DDBJ databases">
        <title>Whole genome sequencing analysis of Streptococcus pluranimalium isolated from cattle infected mastitis in China.</title>
        <authorList>
            <person name="Zhang J.-R."/>
            <person name="Hu G.-Z."/>
        </authorList>
    </citation>
    <scope>NUCLEOTIDE SEQUENCE [LARGE SCALE GENOMIC DNA]</scope>
    <source>
        <strain evidence="2 3">TH11417</strain>
    </source>
</reference>
<dbReference type="RefSeq" id="WP_104968766.1">
    <property type="nucleotide sequence ID" value="NZ_CP025536.1"/>
</dbReference>
<dbReference type="GO" id="GO:0046872">
    <property type="term" value="F:metal ion binding"/>
    <property type="evidence" value="ECO:0007669"/>
    <property type="project" value="InterPro"/>
</dbReference>
<evidence type="ECO:0000313" key="2">
    <source>
        <dbReference type="EMBL" id="AUW97465.1"/>
    </source>
</evidence>
<dbReference type="Proteomes" id="UP000238956">
    <property type="component" value="Chromosome"/>
</dbReference>
<dbReference type="InterPro" id="IPR007863">
    <property type="entry name" value="Peptidase_M16_C"/>
</dbReference>
<dbReference type="NCBIfam" id="NF047422">
    <property type="entry name" value="YfmF_fam"/>
    <property type="match status" value="1"/>
</dbReference>
<dbReference type="InterPro" id="IPR011249">
    <property type="entry name" value="Metalloenz_LuxS/M16"/>
</dbReference>
<name>A0A2L0D6N9_9STRE</name>
<dbReference type="EMBL" id="CP025536">
    <property type="protein sequence ID" value="AUW97465.1"/>
    <property type="molecule type" value="Genomic_DNA"/>
</dbReference>
<dbReference type="PANTHER" id="PTHR11851">
    <property type="entry name" value="METALLOPROTEASE"/>
    <property type="match status" value="1"/>
</dbReference>
<gene>
    <name evidence="2" type="ORF">C0J00_10310</name>
</gene>
<dbReference type="KEGG" id="splr:C0J00_10310"/>
<dbReference type="SUPFAM" id="SSF63411">
    <property type="entry name" value="LuxS/MPP-like metallohydrolase"/>
    <property type="match status" value="2"/>
</dbReference>
<feature type="domain" description="Peptidase M16 C-terminal" evidence="1">
    <location>
        <begin position="187"/>
        <end position="349"/>
    </location>
</feature>
<dbReference type="Pfam" id="PF05193">
    <property type="entry name" value="Peptidase_M16_C"/>
    <property type="match status" value="1"/>
</dbReference>
<sequence length="415" mass="47825">MEIVKGVNLHLIKNESLKTVQVKCRFSGYLDRKNVARRVLVAQMLETASKAYPTNRHLRKKLASLYGASLSTNVMTKGYTHCVDIDASVISDAYSFESHSLLEELLDVFKEILFNPLITTEQYQPSSFELEKQNVMAAIDTENEDLFYVADQELKRQFFGDDCQALSTLTTKELLEKENSFTTYQEFQRMLQHDQIDIFIVGDFDDYEVIKIFHQFPFKERHLDLTLLYKQDYTNVISEYLEQKESKQSILKIGYHLPFSYGDKEMASVAVYNALLGELPTSKLFVNVREKKGLAYAIGSHYDSFSQLFTIYAGIQKANKTLALRLILKQTKELRLGKMTKDEIEQAKIVLKNQLLAAQDYPKQSIELAYHRHYFNRDNSLDNLLTEIDNVSKESIIAVAKRMKLQAIYTLEGSA</sequence>
<evidence type="ECO:0000313" key="3">
    <source>
        <dbReference type="Proteomes" id="UP000238956"/>
    </source>
</evidence>
<accession>A0A2L0D6N9</accession>
<organism evidence="2 3">
    <name type="scientific">Streptococcus pluranimalium</name>
    <dbReference type="NCBI Taxonomy" id="82348"/>
    <lineage>
        <taxon>Bacteria</taxon>
        <taxon>Bacillati</taxon>
        <taxon>Bacillota</taxon>
        <taxon>Bacilli</taxon>
        <taxon>Lactobacillales</taxon>
        <taxon>Streptococcaceae</taxon>
        <taxon>Streptococcus</taxon>
    </lineage>
</organism>
<keyword evidence="3" id="KW-1185">Reference proteome</keyword>
<dbReference type="AlphaFoldDB" id="A0A2L0D6N9"/>
<dbReference type="GeneID" id="98394300"/>
<proteinExistence type="predicted"/>
<reference evidence="2 3" key="1">
    <citation type="submission" date="2017-12" db="EMBL/GenBank/DDBJ databases">
        <authorList>
            <person name="Hurst M.R.H."/>
        </authorList>
    </citation>
    <scope>NUCLEOTIDE SEQUENCE [LARGE SCALE GENOMIC DNA]</scope>
    <source>
        <strain evidence="2 3">TH11417</strain>
    </source>
</reference>